<comment type="caution">
    <text evidence="1">The sequence shown here is derived from an EMBL/GenBank/DDBJ whole genome shotgun (WGS) entry which is preliminary data.</text>
</comment>
<proteinExistence type="predicted"/>
<dbReference type="EMBL" id="WTYV01000004">
    <property type="protein sequence ID" value="MXO72335.1"/>
    <property type="molecule type" value="Genomic_DNA"/>
</dbReference>
<protein>
    <recommendedName>
        <fullName evidence="3">Alpha/beta hydrolase</fullName>
    </recommendedName>
</protein>
<dbReference type="OrthoDB" id="7390151at2"/>
<dbReference type="AlphaFoldDB" id="A0A844YVG6"/>
<dbReference type="Proteomes" id="UP000466966">
    <property type="component" value="Unassembled WGS sequence"/>
</dbReference>
<evidence type="ECO:0000313" key="1">
    <source>
        <dbReference type="EMBL" id="MXO72335.1"/>
    </source>
</evidence>
<name>A0A844YVG6_9SPHN</name>
<evidence type="ECO:0008006" key="3">
    <source>
        <dbReference type="Google" id="ProtNLM"/>
    </source>
</evidence>
<organism evidence="1 2">
    <name type="scientific">Alteraurantiacibacter buctensis</name>
    <dbReference type="NCBI Taxonomy" id="1503981"/>
    <lineage>
        <taxon>Bacteria</taxon>
        <taxon>Pseudomonadati</taxon>
        <taxon>Pseudomonadota</taxon>
        <taxon>Alphaproteobacteria</taxon>
        <taxon>Sphingomonadales</taxon>
        <taxon>Erythrobacteraceae</taxon>
        <taxon>Alteraurantiacibacter</taxon>
    </lineage>
</organism>
<gene>
    <name evidence="1" type="ORF">GRI99_11920</name>
</gene>
<evidence type="ECO:0000313" key="2">
    <source>
        <dbReference type="Proteomes" id="UP000466966"/>
    </source>
</evidence>
<dbReference type="SUPFAM" id="SSF53474">
    <property type="entry name" value="alpha/beta-Hydrolases"/>
    <property type="match status" value="1"/>
</dbReference>
<dbReference type="Gene3D" id="3.40.50.1820">
    <property type="entry name" value="alpha/beta hydrolase"/>
    <property type="match status" value="1"/>
</dbReference>
<accession>A0A844YVG6</accession>
<reference evidence="1 2" key="1">
    <citation type="submission" date="2019-12" db="EMBL/GenBank/DDBJ databases">
        <title>Genomic-based taxomic classification of the family Erythrobacteraceae.</title>
        <authorList>
            <person name="Xu L."/>
        </authorList>
    </citation>
    <scope>NUCLEOTIDE SEQUENCE [LARGE SCALE GENOMIC DNA]</scope>
    <source>
        <strain evidence="1 2">M0322</strain>
    </source>
</reference>
<dbReference type="InterPro" id="IPR029058">
    <property type="entry name" value="AB_hydrolase_fold"/>
</dbReference>
<sequence>MAACWPSSPPSAAAPEPAMRLLGWTAPGGSTELVVAHGPADAAQRLLVLPAWFDEANKTRHFTQAVMRHLADAGVASVLPDLPGCNESLAPFESQSMATWRAAAQSSAEQLGATHVLAMRAAVAIAPSLPGWAYAPVAGKSVLRGLLRARVLSAREAGRQETSEALLASGLANGLDLAGYRLGAQMVADLADGELAPSTFTIIAQNEIGGAGLWLRAEPDHDAAQAETLAALVAGRLST</sequence>
<keyword evidence="2" id="KW-1185">Reference proteome</keyword>